<evidence type="ECO:0000313" key="1">
    <source>
        <dbReference type="EMBL" id="PRX64138.1"/>
    </source>
</evidence>
<dbReference type="AlphaFoldDB" id="A0A2T0MY18"/>
<keyword evidence="2" id="KW-1185">Reference proteome</keyword>
<reference evidence="1 2" key="1">
    <citation type="submission" date="2018-03" db="EMBL/GenBank/DDBJ databases">
        <title>Genomic Encyclopedia of Type Strains, Phase III (KMG-III): the genomes of soil and plant-associated and newly described type strains.</title>
        <authorList>
            <person name="Whitman W."/>
        </authorList>
    </citation>
    <scope>NUCLEOTIDE SEQUENCE [LARGE SCALE GENOMIC DNA]</scope>
    <source>
        <strain evidence="1 2">CGMCC 4.7104</strain>
    </source>
</reference>
<gene>
    <name evidence="1" type="ORF">B0I32_10966</name>
</gene>
<accession>A0A2T0MY18</accession>
<protein>
    <submittedName>
        <fullName evidence="1">Uncharacterized protein</fullName>
    </submittedName>
</protein>
<organism evidence="1 2">
    <name type="scientific">Nonomuraea fuscirosea</name>
    <dbReference type="NCBI Taxonomy" id="1291556"/>
    <lineage>
        <taxon>Bacteria</taxon>
        <taxon>Bacillati</taxon>
        <taxon>Actinomycetota</taxon>
        <taxon>Actinomycetes</taxon>
        <taxon>Streptosporangiales</taxon>
        <taxon>Streptosporangiaceae</taxon>
        <taxon>Nonomuraea</taxon>
    </lineage>
</organism>
<name>A0A2T0MY18_9ACTN</name>
<proteinExistence type="predicted"/>
<dbReference type="EMBL" id="PVNG01000009">
    <property type="protein sequence ID" value="PRX64138.1"/>
    <property type="molecule type" value="Genomic_DNA"/>
</dbReference>
<evidence type="ECO:0000313" key="2">
    <source>
        <dbReference type="Proteomes" id="UP000238312"/>
    </source>
</evidence>
<comment type="caution">
    <text evidence="1">The sequence shown here is derived from an EMBL/GenBank/DDBJ whole genome shotgun (WGS) entry which is preliminary data.</text>
</comment>
<dbReference type="Proteomes" id="UP000238312">
    <property type="component" value="Unassembled WGS sequence"/>
</dbReference>
<sequence>MASMSNTDDVRAELEEWSEFISRIRYDGPRPGDAGDERLADETVSNEFSGWGRLDGSAEMNNLICRAMEIGYLRALQDVREQRVTGLGPTD</sequence>